<dbReference type="EMBL" id="AM446164">
    <property type="protein sequence ID" value="CAN60940.1"/>
    <property type="molecule type" value="Genomic_DNA"/>
</dbReference>
<accession>A5B4D4</accession>
<dbReference type="GO" id="GO:2000031">
    <property type="term" value="P:regulation of salicylic acid mediated signaling pathway"/>
    <property type="evidence" value="ECO:0007669"/>
    <property type="project" value="InterPro"/>
</dbReference>
<dbReference type="PANTHER" id="PTHR33199:SF6">
    <property type="entry name" value="MACPF DOMAIN PROTEIN"/>
    <property type="match status" value="1"/>
</dbReference>
<reference evidence="2" key="1">
    <citation type="journal article" date="2007" name="PLoS ONE">
        <title>The first genome sequence of an elite grapevine cultivar (Pinot noir Vitis vinifera L.): coping with a highly heterozygous genome.</title>
        <authorList>
            <person name="Velasco R."/>
            <person name="Zharkikh A."/>
            <person name="Troggio M."/>
            <person name="Cartwright D.A."/>
            <person name="Cestaro A."/>
            <person name="Pruss D."/>
            <person name="Pindo M."/>
            <person name="FitzGerald L.M."/>
            <person name="Vezzulli S."/>
            <person name="Reid J."/>
            <person name="Malacarne G."/>
            <person name="Iliev D."/>
            <person name="Coppola G."/>
            <person name="Wardell B."/>
            <person name="Micheletti D."/>
            <person name="Macalma T."/>
            <person name="Facci M."/>
            <person name="Mitchell J.T."/>
            <person name="Perazzolli M."/>
            <person name="Eldredge G."/>
            <person name="Gatto P."/>
            <person name="Oyzerski R."/>
            <person name="Moretto M."/>
            <person name="Gutin N."/>
            <person name="Stefanini M."/>
            <person name="Chen Y."/>
            <person name="Segala C."/>
            <person name="Davenport C."/>
            <person name="Dematte L."/>
            <person name="Mraz A."/>
            <person name="Battilana J."/>
            <person name="Stormo K."/>
            <person name="Costa F."/>
            <person name="Tao Q."/>
            <person name="Si-Ammour A."/>
            <person name="Harkins T."/>
            <person name="Lackey A."/>
            <person name="Perbost C."/>
            <person name="Taillon B."/>
            <person name="Stella A."/>
            <person name="Solovyev V."/>
            <person name="Fawcett J.A."/>
            <person name="Sterck L."/>
            <person name="Vandepoele K."/>
            <person name="Grando S.M."/>
            <person name="Toppo S."/>
            <person name="Moser C."/>
            <person name="Lanchbury J."/>
            <person name="Bogden R."/>
            <person name="Skolnick M."/>
            <person name="Sgaramella V."/>
            <person name="Bhatnagar S.K."/>
            <person name="Fontana P."/>
            <person name="Gutin A."/>
            <person name="Van de Peer Y."/>
            <person name="Salamini F."/>
            <person name="Viola R."/>
        </authorList>
    </citation>
    <scope>NUCLEOTIDE SEQUENCE</scope>
</reference>
<gene>
    <name evidence="2" type="ORF">VITISV_013258</name>
</gene>
<dbReference type="PROSITE" id="PS51412">
    <property type="entry name" value="MACPF_2"/>
    <property type="match status" value="1"/>
</dbReference>
<protein>
    <recommendedName>
        <fullName evidence="1">MACPF domain-containing protein</fullName>
    </recommendedName>
</protein>
<dbReference type="Pfam" id="PF01823">
    <property type="entry name" value="MACPF"/>
    <property type="match status" value="1"/>
</dbReference>
<proteinExistence type="predicted"/>
<evidence type="ECO:0000259" key="1">
    <source>
        <dbReference type="PROSITE" id="PS51412"/>
    </source>
</evidence>
<dbReference type="PANTHER" id="PTHR33199">
    <property type="entry name" value="MACPF DOMAIN-CONTAINING PROTEIN CAD1"/>
    <property type="match status" value="1"/>
</dbReference>
<evidence type="ECO:0000313" key="2">
    <source>
        <dbReference type="EMBL" id="CAN60940.1"/>
    </source>
</evidence>
<name>A5B4D4_VITVI</name>
<dbReference type="GO" id="GO:0012501">
    <property type="term" value="P:programmed cell death"/>
    <property type="evidence" value="ECO:0007669"/>
    <property type="project" value="InterPro"/>
</dbReference>
<dbReference type="GO" id="GO:0006952">
    <property type="term" value="P:defense response"/>
    <property type="evidence" value="ECO:0007669"/>
    <property type="project" value="InterPro"/>
</dbReference>
<dbReference type="SMART" id="SM00457">
    <property type="entry name" value="MACPF"/>
    <property type="match status" value="1"/>
</dbReference>
<dbReference type="InterPro" id="IPR020864">
    <property type="entry name" value="MACPF"/>
</dbReference>
<dbReference type="InterPro" id="IPR044663">
    <property type="entry name" value="CAD1/NSL1-like"/>
</dbReference>
<feature type="domain" description="MACPF" evidence="1">
    <location>
        <begin position="1"/>
        <end position="187"/>
    </location>
</feature>
<sequence length="301" mass="33708">MLGGCTQIVGKDLDSSGALHMKKIYMFIEKFGTHVIVGVKMGGKDTVYVKQLYSSTLQPTEVQKQLKDIADKRFSDAPGSYGKVSREKFEIKEHGMPFMDTSTSSAYSNKESQDITFISKRRGGSSKTNLPHSAWIPTVSFEPDVISMSLVPITSLLSGIDGSGFLTHAINLYLRYKPPIEELHQFLEFQLPKQWAPVFGDLAVGPETKQQSNSSLRFSLMGPKLYVNTTPEQEWIKLGWTEARSTCLGGLFTSQRMAWLLWLSKLCTIRDACLGYGLTVKRSLQWMGEGGKMILYLPLKR</sequence>
<dbReference type="ExpressionAtlas" id="A5B4D4">
    <property type="expression patterns" value="baseline and differential"/>
</dbReference>
<dbReference type="AlphaFoldDB" id="A5B4D4"/>
<organism evidence="2">
    <name type="scientific">Vitis vinifera</name>
    <name type="common">Grape</name>
    <dbReference type="NCBI Taxonomy" id="29760"/>
    <lineage>
        <taxon>Eukaryota</taxon>
        <taxon>Viridiplantae</taxon>
        <taxon>Streptophyta</taxon>
        <taxon>Embryophyta</taxon>
        <taxon>Tracheophyta</taxon>
        <taxon>Spermatophyta</taxon>
        <taxon>Magnoliopsida</taxon>
        <taxon>eudicotyledons</taxon>
        <taxon>Gunneridae</taxon>
        <taxon>Pentapetalae</taxon>
        <taxon>rosids</taxon>
        <taxon>Vitales</taxon>
        <taxon>Vitaceae</taxon>
        <taxon>Viteae</taxon>
        <taxon>Vitis</taxon>
    </lineage>
</organism>